<gene>
    <name evidence="5" type="ORF">GND95_03430</name>
</gene>
<evidence type="ECO:0000256" key="2">
    <source>
        <dbReference type="SAM" id="MobiDB-lite"/>
    </source>
</evidence>
<organism evidence="5 6">
    <name type="scientific">Defluviitalea raffinosedens</name>
    <dbReference type="NCBI Taxonomy" id="1450156"/>
    <lineage>
        <taxon>Bacteria</taxon>
        <taxon>Bacillati</taxon>
        <taxon>Bacillota</taxon>
        <taxon>Clostridia</taxon>
        <taxon>Lachnospirales</taxon>
        <taxon>Defluviitaleaceae</taxon>
        <taxon>Defluviitalea</taxon>
    </lineage>
</organism>
<keyword evidence="1" id="KW-0677">Repeat</keyword>
<feature type="chain" id="PRO_5028887306" description="SLH domain-containing protein" evidence="3">
    <location>
        <begin position="31"/>
        <end position="987"/>
    </location>
</feature>
<name>A0A7C8HIU5_9FIRM</name>
<dbReference type="AlphaFoldDB" id="A0A7C8HIU5"/>
<sequence>MKKVASKTVAFLVMLAMAVTMLPTSIYASAFSDIKGHWAEETIQSWIDQGLIGGYPDGTFKPKQDITRAEFMSLVNGAFGYKEGTTINYGDVSEEAWYYQAVSVASAAGYIGGYPDNTMKPKNPITRQEVAKIVATIKGLTVDESGTNSFSDSLAMPAWSKGLIGAVVQEGFMSGYPDGSFKPSNNITRAEAVVTLNNALGAVKKEIQKESGVVYDAAGTYGSKDGIEVIENDVVVKASDVTLTDMTIKGNLTLAKEIGEGEVTLKNVKVEGTTYVYGGGENSIIIVNSTLGKVTVEKENGKIRLVVSGATTVGEVTAKSGVKLEESNLTKDGFTTVVIDASKEDQITLVGNFSEVEAASADINVNIPSGTVVNAIVLNAVANITGKGTVKEAVINVSGVKFEQEPDKLTVADNVEKPVITEKTTTGGGGGSSSSGNSDNKNPGSESNVPTIRITENTGIDSERRIISGNVIVDASNIRLINVEIRGNVIVNVPNVSIDFSDITGSLTITENAEDGWISANDLNVKGVTTIVGGGSIHFRDITTPSITVNNKDGRVSLSIAGDSKVDSIYIQSPTSIDTFALDVEAPEIVVEGTLLENEKVDFTGKFGRITVSTEAKIHLSAVTIKELVLNAVTEVSGEYEIDIEKVIVSSAADGSILGSRPKTVEGNASIAILELEADKYVDKVIIPNTIQKGENIENIVKQLKPNEIADRNITVDIIIDEQHRYYSHLENDNGTIRLKDQNIYDSSYADNPILRFTKGNITWDKEIFVTVEPQTYTARFEIKDVMTQKPLQGAEVTIDNQVYYTDKNGIVEMQLISGRKYGYTVTFPNYYAEGGSIYNTTDKEKLIFEYRSLLEKPEDIVTVNEYVYSAVYNLQDNTVIFRVDQDECLIKNNIFKPLGVNNYLVIVFDDYHYTNVADLANDILSIQYGAEVMSDVTDYVYGMTDNKVYVAVQLGTADEFEIDGGYTVEVKTSTGYGNRSIYLITQ</sequence>
<feature type="domain" description="SLH" evidence="4">
    <location>
        <begin position="147"/>
        <end position="210"/>
    </location>
</feature>
<dbReference type="RefSeq" id="WP_158739441.1">
    <property type="nucleotide sequence ID" value="NZ_JAFBEP010000003.1"/>
</dbReference>
<feature type="domain" description="SLH" evidence="4">
    <location>
        <begin position="90"/>
        <end position="145"/>
    </location>
</feature>
<comment type="caution">
    <text evidence="5">The sequence shown here is derived from an EMBL/GenBank/DDBJ whole genome shotgun (WGS) entry which is preliminary data.</text>
</comment>
<feature type="domain" description="SLH" evidence="4">
    <location>
        <begin position="26"/>
        <end position="89"/>
    </location>
</feature>
<keyword evidence="6" id="KW-1185">Reference proteome</keyword>
<evidence type="ECO:0000313" key="6">
    <source>
        <dbReference type="Proteomes" id="UP000483018"/>
    </source>
</evidence>
<evidence type="ECO:0000256" key="1">
    <source>
        <dbReference type="ARBA" id="ARBA00022737"/>
    </source>
</evidence>
<feature type="signal peptide" evidence="3">
    <location>
        <begin position="1"/>
        <end position="30"/>
    </location>
</feature>
<dbReference type="PANTHER" id="PTHR43308:SF5">
    <property type="entry name" value="S-LAYER PROTEIN _ PEPTIDOGLYCAN ENDO-BETA-N-ACETYLGLUCOSAMINIDASE"/>
    <property type="match status" value="1"/>
</dbReference>
<reference evidence="5 6" key="1">
    <citation type="submission" date="2019-12" db="EMBL/GenBank/DDBJ databases">
        <title>Defluviitalea raffinosedens, isolated from a biogas fermenter, genome sequencing and characterization.</title>
        <authorList>
            <person name="Rettenmaier R."/>
            <person name="Schneider M."/>
            <person name="Neuhaus K."/>
            <person name="Liebl W."/>
            <person name="Zverlov V."/>
        </authorList>
    </citation>
    <scope>NUCLEOTIDE SEQUENCE [LARGE SCALE GENOMIC DNA]</scope>
    <source>
        <strain evidence="5 6">249c-K6</strain>
    </source>
</reference>
<dbReference type="PANTHER" id="PTHR43308">
    <property type="entry name" value="OUTER MEMBRANE PROTEIN ALPHA-RELATED"/>
    <property type="match status" value="1"/>
</dbReference>
<dbReference type="PROSITE" id="PS51272">
    <property type="entry name" value="SLH"/>
    <property type="match status" value="3"/>
</dbReference>
<protein>
    <recommendedName>
        <fullName evidence="4">SLH domain-containing protein</fullName>
    </recommendedName>
</protein>
<dbReference type="Proteomes" id="UP000483018">
    <property type="component" value="Unassembled WGS sequence"/>
</dbReference>
<evidence type="ECO:0000259" key="4">
    <source>
        <dbReference type="PROSITE" id="PS51272"/>
    </source>
</evidence>
<evidence type="ECO:0000313" key="5">
    <source>
        <dbReference type="EMBL" id="KAE9636187.1"/>
    </source>
</evidence>
<dbReference type="Pfam" id="PF00395">
    <property type="entry name" value="SLH"/>
    <property type="match status" value="3"/>
</dbReference>
<dbReference type="EMBL" id="WSLF01000002">
    <property type="protein sequence ID" value="KAE9636187.1"/>
    <property type="molecule type" value="Genomic_DNA"/>
</dbReference>
<feature type="compositionally biased region" description="Low complexity" evidence="2">
    <location>
        <begin position="434"/>
        <end position="445"/>
    </location>
</feature>
<dbReference type="InterPro" id="IPR051465">
    <property type="entry name" value="Cell_Envelope_Struct_Comp"/>
</dbReference>
<feature type="region of interest" description="Disordered" evidence="2">
    <location>
        <begin position="413"/>
        <end position="451"/>
    </location>
</feature>
<proteinExistence type="predicted"/>
<accession>A0A7C8HIU5</accession>
<dbReference type="InterPro" id="IPR001119">
    <property type="entry name" value="SLH_dom"/>
</dbReference>
<dbReference type="OrthoDB" id="2744137at2"/>
<keyword evidence="3" id="KW-0732">Signal</keyword>
<evidence type="ECO:0000256" key="3">
    <source>
        <dbReference type="SAM" id="SignalP"/>
    </source>
</evidence>